<comment type="caution">
    <text evidence="2">The sequence shown here is derived from an EMBL/GenBank/DDBJ whole genome shotgun (WGS) entry which is preliminary data.</text>
</comment>
<gene>
    <name evidence="2" type="ORF">Gogos_016857</name>
</gene>
<feature type="non-terminal residue" evidence="2">
    <location>
        <position position="56"/>
    </location>
</feature>
<accession>A0A7J9B8Y2</accession>
<dbReference type="OrthoDB" id="998924at2759"/>
<sequence>MTPSENQFYAKFQYEKLTLFCFLCSHLGHGDNFCPLRIRSKRQELESGWGASLMVQ</sequence>
<dbReference type="EMBL" id="JABEZY010000001">
    <property type="protein sequence ID" value="MBA0732791.1"/>
    <property type="molecule type" value="Genomic_DNA"/>
</dbReference>
<dbReference type="InterPro" id="IPR025836">
    <property type="entry name" value="Zn_knuckle_CX2CX4HX4C"/>
</dbReference>
<evidence type="ECO:0000259" key="1">
    <source>
        <dbReference type="Pfam" id="PF14392"/>
    </source>
</evidence>
<name>A0A7J9B8Y2_GOSGO</name>
<dbReference type="Proteomes" id="UP000593579">
    <property type="component" value="Unassembled WGS sequence"/>
</dbReference>
<organism evidence="2 3">
    <name type="scientific">Gossypium gossypioides</name>
    <name type="common">Mexican cotton</name>
    <name type="synonym">Selera gossypioides</name>
    <dbReference type="NCBI Taxonomy" id="34282"/>
    <lineage>
        <taxon>Eukaryota</taxon>
        <taxon>Viridiplantae</taxon>
        <taxon>Streptophyta</taxon>
        <taxon>Embryophyta</taxon>
        <taxon>Tracheophyta</taxon>
        <taxon>Spermatophyta</taxon>
        <taxon>Magnoliopsida</taxon>
        <taxon>eudicotyledons</taxon>
        <taxon>Gunneridae</taxon>
        <taxon>Pentapetalae</taxon>
        <taxon>rosids</taxon>
        <taxon>malvids</taxon>
        <taxon>Malvales</taxon>
        <taxon>Malvaceae</taxon>
        <taxon>Malvoideae</taxon>
        <taxon>Gossypium</taxon>
    </lineage>
</organism>
<feature type="domain" description="Zinc knuckle CX2CX4HX4C" evidence="1">
    <location>
        <begin position="3"/>
        <end position="35"/>
    </location>
</feature>
<keyword evidence="3" id="KW-1185">Reference proteome</keyword>
<proteinExistence type="predicted"/>
<evidence type="ECO:0000313" key="2">
    <source>
        <dbReference type="EMBL" id="MBA0732791.1"/>
    </source>
</evidence>
<dbReference type="AlphaFoldDB" id="A0A7J9B8Y2"/>
<evidence type="ECO:0000313" key="3">
    <source>
        <dbReference type="Proteomes" id="UP000593579"/>
    </source>
</evidence>
<dbReference type="Pfam" id="PF14392">
    <property type="entry name" value="zf-CCHC_4"/>
    <property type="match status" value="1"/>
</dbReference>
<protein>
    <recommendedName>
        <fullName evidence="1">Zinc knuckle CX2CX4HX4C domain-containing protein</fullName>
    </recommendedName>
</protein>
<reference evidence="2 3" key="1">
    <citation type="journal article" date="2019" name="Genome Biol. Evol.">
        <title>Insights into the evolution of the New World diploid cottons (Gossypium, subgenus Houzingenia) based on genome sequencing.</title>
        <authorList>
            <person name="Grover C.E."/>
            <person name="Arick M.A. 2nd"/>
            <person name="Thrash A."/>
            <person name="Conover J.L."/>
            <person name="Sanders W.S."/>
            <person name="Peterson D.G."/>
            <person name="Frelichowski J.E."/>
            <person name="Scheffler J.A."/>
            <person name="Scheffler B.E."/>
            <person name="Wendel J.F."/>
        </authorList>
    </citation>
    <scope>NUCLEOTIDE SEQUENCE [LARGE SCALE GENOMIC DNA]</scope>
    <source>
        <strain evidence="2">5</strain>
        <tissue evidence="2">Leaf</tissue>
    </source>
</reference>